<dbReference type="InterPro" id="IPR016169">
    <property type="entry name" value="FAD-bd_PCMH_sub2"/>
</dbReference>
<dbReference type="InterPro" id="IPR006094">
    <property type="entry name" value="Oxid_FAD_bind_N"/>
</dbReference>
<keyword evidence="4" id="KW-0560">Oxidoreductase</keyword>
<dbReference type="InterPro" id="IPR016164">
    <property type="entry name" value="FAD-linked_Oxase-like_C"/>
</dbReference>
<keyword evidence="7" id="KW-1185">Reference proteome</keyword>
<dbReference type="Gene3D" id="3.30.70.2740">
    <property type="match status" value="1"/>
</dbReference>
<organism evidence="6 7">
    <name type="scientific">Fulvivirga kasyanovii</name>
    <dbReference type="NCBI Taxonomy" id="396812"/>
    <lineage>
        <taxon>Bacteria</taxon>
        <taxon>Pseudomonadati</taxon>
        <taxon>Bacteroidota</taxon>
        <taxon>Cytophagia</taxon>
        <taxon>Cytophagales</taxon>
        <taxon>Fulvivirgaceae</taxon>
        <taxon>Fulvivirga</taxon>
    </lineage>
</organism>
<dbReference type="InterPro" id="IPR017896">
    <property type="entry name" value="4Fe4S_Fe-S-bd"/>
</dbReference>
<accession>A0ABW9RVG0</accession>
<dbReference type="RefSeq" id="WP_343033964.1">
    <property type="nucleotide sequence ID" value="NZ_BAAAFL010000003.1"/>
</dbReference>
<dbReference type="Gene3D" id="3.30.465.10">
    <property type="match status" value="1"/>
</dbReference>
<dbReference type="SUPFAM" id="SSF46548">
    <property type="entry name" value="alpha-helical ferredoxin"/>
    <property type="match status" value="1"/>
</dbReference>
<dbReference type="Gene3D" id="3.30.43.10">
    <property type="entry name" value="Uridine Diphospho-n-acetylenolpyruvylglucosamine Reductase, domain 2"/>
    <property type="match status" value="1"/>
</dbReference>
<dbReference type="InterPro" id="IPR036318">
    <property type="entry name" value="FAD-bd_PCMH-like_sf"/>
</dbReference>
<dbReference type="PANTHER" id="PTHR11748">
    <property type="entry name" value="D-LACTATE DEHYDROGENASE"/>
    <property type="match status" value="1"/>
</dbReference>
<evidence type="ECO:0000313" key="6">
    <source>
        <dbReference type="EMBL" id="MTI28222.1"/>
    </source>
</evidence>
<keyword evidence="2" id="KW-0285">Flavoprotein</keyword>
<evidence type="ECO:0000256" key="4">
    <source>
        <dbReference type="ARBA" id="ARBA00023002"/>
    </source>
</evidence>
<dbReference type="InterPro" id="IPR016166">
    <property type="entry name" value="FAD-bd_PCMH"/>
</dbReference>
<dbReference type="Pfam" id="PF13183">
    <property type="entry name" value="Fer4_8"/>
    <property type="match status" value="1"/>
</dbReference>
<comment type="caution">
    <text evidence="6">The sequence shown here is derived from an EMBL/GenBank/DDBJ whole genome shotgun (WGS) entry which is preliminary data.</text>
</comment>
<dbReference type="Pfam" id="PF01565">
    <property type="entry name" value="FAD_binding_4"/>
    <property type="match status" value="1"/>
</dbReference>
<reference evidence="6 7" key="1">
    <citation type="submission" date="2019-02" db="EMBL/GenBank/DDBJ databases">
        <authorList>
            <person name="Goldberg S.R."/>
            <person name="Haltli B.A."/>
            <person name="Correa H."/>
            <person name="Russell K.G."/>
        </authorList>
    </citation>
    <scope>NUCLEOTIDE SEQUENCE [LARGE SCALE GENOMIC DNA]</scope>
    <source>
        <strain evidence="6 7">JCM 16186</strain>
    </source>
</reference>
<dbReference type="EMBL" id="SMLW01000657">
    <property type="protein sequence ID" value="MTI28222.1"/>
    <property type="molecule type" value="Genomic_DNA"/>
</dbReference>
<protein>
    <submittedName>
        <fullName evidence="6">FAD-binding oxidoreductase</fullName>
    </submittedName>
</protein>
<dbReference type="Proteomes" id="UP000798808">
    <property type="component" value="Unassembled WGS sequence"/>
</dbReference>
<name>A0ABW9RVG0_9BACT</name>
<evidence type="ECO:0000313" key="7">
    <source>
        <dbReference type="Proteomes" id="UP000798808"/>
    </source>
</evidence>
<dbReference type="PANTHER" id="PTHR11748:SF119">
    <property type="entry name" value="D-2-HYDROXYGLUTARATE DEHYDROGENASE"/>
    <property type="match status" value="1"/>
</dbReference>
<dbReference type="PROSITE" id="PS51387">
    <property type="entry name" value="FAD_PCMH"/>
    <property type="match status" value="1"/>
</dbReference>
<proteinExistence type="predicted"/>
<dbReference type="SUPFAM" id="SSF56176">
    <property type="entry name" value="FAD-binding/transporter-associated domain-like"/>
    <property type="match status" value="1"/>
</dbReference>
<dbReference type="SUPFAM" id="SSF55103">
    <property type="entry name" value="FAD-linked oxidases, C-terminal domain"/>
    <property type="match status" value="1"/>
</dbReference>
<sequence>MKENYSSFDTTFATPSALDVDLEELEQELKKEIEGEVRFDEGSKGLYSTDSSNYRQIPLGVVIPKTEADVIKTVELCHKYKAPILSRGGGTSLAGQCCNVAVVIDMSKYYNQVLHFDPQAKLVKVQPGIVLDEVNDHVKDEGLIFGPDPATHSHCTIGGMLGNNSCGVHSVMAEFAGNGARVEDNIESLTILTYDGLRMEVGPVSGERLEEIITEGGRKSEIYRQLKDLRDFYTDKIKTKFPDIPRRVSGYNLPELLPEKEFNLARALVGSEGTCAIILDATLKLIPSPEKHTLVVLGFDSIHEAGEHVPEIMKYKPIGLEGMDDMLISFMKRKNLHVEDIEHLPEGKGWLLVEFGGKDEDDVWKQANKLIENFKKKDNAPNIKSFESKKKEALIWEVRESGLGATAWVPGEPSSVPGWEDSAVPPEKIGGYLKALRDLFAKYDYHPALYGHFGQGCVHCRVEFDLLNEEGLEKYKKFSREAAHLVVKFGGSLSGEHGDGQSRADLLEIMYGKEIMQAFHDFKQIWDPEWKMNPGKIINGYGQTANLRAGNDYNPKEPETHFSYPEDNGSFSHATLRCVGVGQCRRHNSGIMCPSYMVTREEKHSTRGRARLLHEMLEGDVVKNGWKNEAVKEALDLCLACKGCKGDCPVSVDMATYKAEFLSHYYKGKIRPRTAYAFGLIYWWARLASLAPQIVNWASKTPILSDIIKFAGGIAPKRDIPRFAKKHFRKWFNDTGSAGQSNKPKVILWPDTFNNFLLPDTLKAGKNVLEAAGFQVILPQQMLCCGRPLYDYGMLDKAKKLLKEILQNLRHEIQAGVPVVGMEPSCVAVFRDELCNLIPHNHDAQRLKSQTFTLAEFLLTHAMDFELPKLKKKAIIHRHCHHQAIMHFEEEKQVLNQMELDYEILDSGCCGMAGSFGYEKGERYDVSIKAGERVLLPRIREADNDTIIIADGFSCREQIKQCTSRKAWHLAEVIDMALKETVAV</sequence>
<evidence type="ECO:0000259" key="5">
    <source>
        <dbReference type="PROSITE" id="PS51387"/>
    </source>
</evidence>
<evidence type="ECO:0000256" key="2">
    <source>
        <dbReference type="ARBA" id="ARBA00022630"/>
    </source>
</evidence>
<evidence type="ECO:0000256" key="3">
    <source>
        <dbReference type="ARBA" id="ARBA00022827"/>
    </source>
</evidence>
<dbReference type="InterPro" id="IPR016167">
    <property type="entry name" value="FAD-bd_PCMH_sub1"/>
</dbReference>
<feature type="domain" description="FAD-binding PCMH-type" evidence="5">
    <location>
        <begin position="54"/>
        <end position="288"/>
    </location>
</feature>
<dbReference type="InterPro" id="IPR004113">
    <property type="entry name" value="FAD-bd_oxidored_4_C"/>
</dbReference>
<keyword evidence="3" id="KW-0274">FAD</keyword>
<dbReference type="Pfam" id="PF02913">
    <property type="entry name" value="FAD-oxidase_C"/>
    <property type="match status" value="1"/>
</dbReference>
<dbReference type="InterPro" id="IPR004017">
    <property type="entry name" value="Cys_rich_dom"/>
</dbReference>
<comment type="cofactor">
    <cofactor evidence="1">
        <name>FAD</name>
        <dbReference type="ChEBI" id="CHEBI:57692"/>
    </cofactor>
</comment>
<evidence type="ECO:0000256" key="1">
    <source>
        <dbReference type="ARBA" id="ARBA00001974"/>
    </source>
</evidence>
<gene>
    <name evidence="6" type="ORF">E1163_24920</name>
</gene>
<dbReference type="Pfam" id="PF02754">
    <property type="entry name" value="CCG"/>
    <property type="match status" value="1"/>
</dbReference>